<comment type="caution">
    <text evidence="1">The sequence shown here is derived from an EMBL/GenBank/DDBJ whole genome shotgun (WGS) entry which is preliminary data.</text>
</comment>
<dbReference type="EMBL" id="CADEHS020000012">
    <property type="protein sequence ID" value="CAG9947463.1"/>
    <property type="molecule type" value="Genomic_DNA"/>
</dbReference>
<evidence type="ECO:0000313" key="1">
    <source>
        <dbReference type="EMBL" id="CAG9947463.1"/>
    </source>
</evidence>
<dbReference type="Proteomes" id="UP000836387">
    <property type="component" value="Unassembled WGS sequence"/>
</dbReference>
<protein>
    <submittedName>
        <fullName evidence="1">Uncharacterized protein</fullName>
    </submittedName>
</protein>
<sequence>MMGRRRQAPRTDETTLIEGLPRNRANERIVNFPHSIATWTTIDQLVIDAQREKVARSKDKALVKALAKASFGDANYPRDVLRKALAVGAVPSTASAFAERKEALRDANLCTLKLVQIGRGAFGTIFEIPGTGCCLKKTLTSPDKLWEEFIVGQRMRQKVNGTASDAIYTSEQLQKVIMPMVPRYLWSGGMGDAESASRWFKDIGHIFPVKNEGQKPGPIICLERIMPLPKLIRDNLIKLYFKPENRRKALADKANNNCLCRPYLGRRSSEIAPEKREKELQTLQNFPLYLDQLEELEMEPLTIAQDMALGLAAGHWSASANMLGVEYVIGSRPLTLPEVRLLVLDADEEAIRNNSSRRVRDMAPMETTQSDGRPSFRNRALQLWMIDFNKVSRTKPSLGDNYSKEIEQLVSDTRATDGPYYPRALPNTEVDWKVWLTFAKTYISASKIILNHALSQLADTTGGSPSEENIKLILRRPGKVMDAWMIAESIEYKIDLNQFINQAEKNGWSMPLKGPK</sequence>
<organism evidence="1 2">
    <name type="scientific">Clonostachys rosea f. rosea IK726</name>
    <dbReference type="NCBI Taxonomy" id="1349383"/>
    <lineage>
        <taxon>Eukaryota</taxon>
        <taxon>Fungi</taxon>
        <taxon>Dikarya</taxon>
        <taxon>Ascomycota</taxon>
        <taxon>Pezizomycotina</taxon>
        <taxon>Sordariomycetes</taxon>
        <taxon>Hypocreomycetidae</taxon>
        <taxon>Hypocreales</taxon>
        <taxon>Bionectriaceae</taxon>
        <taxon>Clonostachys</taxon>
    </lineage>
</organism>
<name>A0ACA9U3Y3_BIOOC</name>
<proteinExistence type="predicted"/>
<reference evidence="1" key="1">
    <citation type="submission" date="2020-04" db="EMBL/GenBank/DDBJ databases">
        <authorList>
            <person name="Broberg M."/>
        </authorList>
    </citation>
    <scope>NUCLEOTIDE SEQUENCE</scope>
</reference>
<keyword evidence="2" id="KW-1185">Reference proteome</keyword>
<reference evidence="1" key="2">
    <citation type="submission" date="2021-10" db="EMBL/GenBank/DDBJ databases">
        <authorList>
            <person name="Piombo E."/>
        </authorList>
    </citation>
    <scope>NUCLEOTIDE SEQUENCE</scope>
</reference>
<gene>
    <name evidence="1" type="ORF">CRV2_00012635</name>
</gene>
<evidence type="ECO:0000313" key="2">
    <source>
        <dbReference type="Proteomes" id="UP000836387"/>
    </source>
</evidence>
<accession>A0ACA9U3Y3</accession>